<evidence type="ECO:0000256" key="1">
    <source>
        <dbReference type="SAM" id="Phobius"/>
    </source>
</evidence>
<keyword evidence="1" id="KW-0472">Membrane</keyword>
<evidence type="ECO:0000313" key="2">
    <source>
        <dbReference type="EMBL" id="BDZ48155.1"/>
    </source>
</evidence>
<feature type="transmembrane region" description="Helical" evidence="1">
    <location>
        <begin position="20"/>
        <end position="39"/>
    </location>
</feature>
<dbReference type="Proteomes" id="UP001321486">
    <property type="component" value="Chromosome"/>
</dbReference>
<gene>
    <name evidence="2" type="ORF">GCM10025867_03960</name>
</gene>
<reference evidence="3" key="1">
    <citation type="journal article" date="2019" name="Int. J. Syst. Evol. Microbiol.">
        <title>The Global Catalogue of Microorganisms (GCM) 10K type strain sequencing project: providing services to taxonomists for standard genome sequencing and annotation.</title>
        <authorList>
            <consortium name="The Broad Institute Genomics Platform"/>
            <consortium name="The Broad Institute Genome Sequencing Center for Infectious Disease"/>
            <person name="Wu L."/>
            <person name="Ma J."/>
        </authorList>
    </citation>
    <scope>NUCLEOTIDE SEQUENCE [LARGE SCALE GENOMIC DNA]</scope>
    <source>
        <strain evidence="3">NBRC 108728</strain>
    </source>
</reference>
<dbReference type="EMBL" id="AP027732">
    <property type="protein sequence ID" value="BDZ48155.1"/>
    <property type="molecule type" value="Genomic_DNA"/>
</dbReference>
<accession>A0ABM8GIE7</accession>
<keyword evidence="1" id="KW-1133">Transmembrane helix</keyword>
<proteinExistence type="predicted"/>
<evidence type="ECO:0008006" key="4">
    <source>
        <dbReference type="Google" id="ProtNLM"/>
    </source>
</evidence>
<evidence type="ECO:0000313" key="3">
    <source>
        <dbReference type="Proteomes" id="UP001321486"/>
    </source>
</evidence>
<feature type="transmembrane region" description="Helical" evidence="1">
    <location>
        <begin position="45"/>
        <end position="69"/>
    </location>
</feature>
<sequence>MRVARLVLRRTSRALGAVSARLTLFSGWTWIAAGSLIGFEMLEIVFSSFLLVPELLPVVLLVLAGVFFFRARIVSMRARLTIRIRAARASRHVAAERRRDGQAS</sequence>
<keyword evidence="1" id="KW-0812">Transmembrane</keyword>
<name>A0ABM8GIE7_9MICO</name>
<keyword evidence="3" id="KW-1185">Reference proteome</keyword>
<protein>
    <recommendedName>
        <fullName evidence="4">DUF4229 domain-containing protein</fullName>
    </recommendedName>
</protein>
<organism evidence="2 3">
    <name type="scientific">Frondihabitans sucicola</name>
    <dbReference type="NCBI Taxonomy" id="1268041"/>
    <lineage>
        <taxon>Bacteria</taxon>
        <taxon>Bacillati</taxon>
        <taxon>Actinomycetota</taxon>
        <taxon>Actinomycetes</taxon>
        <taxon>Micrococcales</taxon>
        <taxon>Microbacteriaceae</taxon>
        <taxon>Frondihabitans</taxon>
    </lineage>
</organism>